<keyword evidence="6" id="KW-1185">Reference proteome</keyword>
<comment type="caution">
    <text evidence="5">The sequence shown here is derived from an EMBL/GenBank/DDBJ whole genome shotgun (WGS) entry which is preliminary data.</text>
</comment>
<dbReference type="SUPFAM" id="SSF51445">
    <property type="entry name" value="(Trans)glycosidases"/>
    <property type="match status" value="1"/>
</dbReference>
<dbReference type="PANTHER" id="PTHR31297">
    <property type="entry name" value="GLUCAN ENDO-1,6-BETA-GLUCOSIDASE B"/>
    <property type="match status" value="1"/>
</dbReference>
<keyword evidence="3" id="KW-0326">Glycosidase</keyword>
<dbReference type="GO" id="GO:0009986">
    <property type="term" value="C:cell surface"/>
    <property type="evidence" value="ECO:0007669"/>
    <property type="project" value="TreeGrafter"/>
</dbReference>
<accession>A0A550D090</accession>
<evidence type="ECO:0000256" key="2">
    <source>
        <dbReference type="ARBA" id="ARBA00022801"/>
    </source>
</evidence>
<keyword evidence="2 5" id="KW-0378">Hydrolase</keyword>
<dbReference type="EMBL" id="VDMD01000001">
    <property type="protein sequence ID" value="TRM70447.1"/>
    <property type="molecule type" value="Genomic_DNA"/>
</dbReference>
<dbReference type="GO" id="GO:0005576">
    <property type="term" value="C:extracellular region"/>
    <property type="evidence" value="ECO:0007669"/>
    <property type="project" value="TreeGrafter"/>
</dbReference>
<dbReference type="GO" id="GO:0046557">
    <property type="term" value="F:glucan endo-1,6-beta-glucosidase activity"/>
    <property type="evidence" value="ECO:0007669"/>
    <property type="project" value="TreeGrafter"/>
</dbReference>
<comment type="similarity">
    <text evidence="1">Belongs to the glycosyl hydrolase 5 (cellulase A) family.</text>
</comment>
<dbReference type="InterPro" id="IPR001547">
    <property type="entry name" value="Glyco_hydro_5"/>
</dbReference>
<evidence type="ECO:0000313" key="6">
    <source>
        <dbReference type="Proteomes" id="UP000320762"/>
    </source>
</evidence>
<dbReference type="GO" id="GO:0009251">
    <property type="term" value="P:glucan catabolic process"/>
    <property type="evidence" value="ECO:0007669"/>
    <property type="project" value="TreeGrafter"/>
</dbReference>
<reference evidence="5 6" key="1">
    <citation type="journal article" date="2019" name="New Phytol.">
        <title>Comparative genomics reveals unique wood-decay strategies and fruiting body development in the Schizophyllaceae.</title>
        <authorList>
            <person name="Almasi E."/>
            <person name="Sahu N."/>
            <person name="Krizsan K."/>
            <person name="Balint B."/>
            <person name="Kovacs G.M."/>
            <person name="Kiss B."/>
            <person name="Cseklye J."/>
            <person name="Drula E."/>
            <person name="Henrissat B."/>
            <person name="Nagy I."/>
            <person name="Chovatia M."/>
            <person name="Adam C."/>
            <person name="LaButti K."/>
            <person name="Lipzen A."/>
            <person name="Riley R."/>
            <person name="Grigoriev I.V."/>
            <person name="Nagy L.G."/>
        </authorList>
    </citation>
    <scope>NUCLEOTIDE SEQUENCE [LARGE SCALE GENOMIC DNA]</scope>
    <source>
        <strain evidence="5 6">NL-1724</strain>
    </source>
</reference>
<dbReference type="FunFam" id="3.20.20.80:FF:000100">
    <property type="entry name" value="Glycoside hydrolase superfamily"/>
    <property type="match status" value="1"/>
</dbReference>
<sequence>MLDKLTLVLHALSLQQGLYKPSPVPTTNAQQPALNYVAVPDQPFQKDPADIGVGSIATPHALDTQHDACYVEPYPVEAPALDAFPPFDPVKANIFRYRQQQSVNLGSWFVHEQWMTPSLFTCANGTQLSELDIAQGWNSTDNARALLERHWDTFITATDFQYLASIGINTVRLPIGYWSLGPAFTSGTPFQSVSDVYANSWQRVVRAINLAGEAGLGVLVDMHGAVGSQNGQAHSGVSDGQTQLFGDEGNKARTIEALSFLVQQLSSVTNVVGVQLLNEPQNVPELPAFYDRAIQTLRQISPTIPLYIHDGFNLEQFSDYVSKRVDFVVQDNHSYFVFTSEDATESASDHTNDVQTGVAERFVQASTQERRNLIIGEWSCALTPDSLSGEQDADAARRDFCTHQMDVYTNSTAGWAFWAYRTEDCDSNPGWCFRDAVGRSLPSSFFSYGQPGVVGLDQANPYADAQRGSHFATTVGSMVAPPMSDILGKLPLAARDVHTAHVARRFDPSLKTYVDLARMTQSFGGNSRHRFEAIHLRRSERLGQSGTHANRDLLQAATGQPSDEQASFARGYGDGYLTAKAFALEGGSRLGFKGQYVMDSMANLVAGGTQLGTGVTPPDGAAGGIVAPGTEERYRDGFYTGLQDGEAAIKAVMATL</sequence>
<protein>
    <submittedName>
        <fullName evidence="5">Glycoside hydrolase superfamily</fullName>
    </submittedName>
</protein>
<dbReference type="AlphaFoldDB" id="A0A550D090"/>
<proteinExistence type="inferred from homology"/>
<evidence type="ECO:0000256" key="1">
    <source>
        <dbReference type="ARBA" id="ARBA00005641"/>
    </source>
</evidence>
<dbReference type="Gene3D" id="3.20.20.80">
    <property type="entry name" value="Glycosidases"/>
    <property type="match status" value="1"/>
</dbReference>
<name>A0A550D090_9AGAR</name>
<dbReference type="Proteomes" id="UP000320762">
    <property type="component" value="Unassembled WGS sequence"/>
</dbReference>
<dbReference type="GO" id="GO:0005737">
    <property type="term" value="C:cytoplasm"/>
    <property type="evidence" value="ECO:0007669"/>
    <property type="project" value="UniProtKB-ARBA"/>
</dbReference>
<dbReference type="STRING" id="97359.A0A550D090"/>
<dbReference type="InterPro" id="IPR050386">
    <property type="entry name" value="Glycosyl_hydrolase_5"/>
</dbReference>
<organism evidence="5 6">
    <name type="scientific">Schizophyllum amplum</name>
    <dbReference type="NCBI Taxonomy" id="97359"/>
    <lineage>
        <taxon>Eukaryota</taxon>
        <taxon>Fungi</taxon>
        <taxon>Dikarya</taxon>
        <taxon>Basidiomycota</taxon>
        <taxon>Agaricomycotina</taxon>
        <taxon>Agaricomycetes</taxon>
        <taxon>Agaricomycetidae</taxon>
        <taxon>Agaricales</taxon>
        <taxon>Schizophyllaceae</taxon>
        <taxon>Schizophyllum</taxon>
    </lineage>
</organism>
<gene>
    <name evidence="5" type="ORF">BD626DRAFT_28957</name>
</gene>
<evidence type="ECO:0000259" key="4">
    <source>
        <dbReference type="Pfam" id="PF00150"/>
    </source>
</evidence>
<evidence type="ECO:0000313" key="5">
    <source>
        <dbReference type="EMBL" id="TRM70447.1"/>
    </source>
</evidence>
<feature type="domain" description="Glycoside hydrolase family 5" evidence="4">
    <location>
        <begin position="150"/>
        <end position="420"/>
    </location>
</feature>
<dbReference type="Pfam" id="PF00150">
    <property type="entry name" value="Cellulase"/>
    <property type="match status" value="1"/>
</dbReference>
<evidence type="ECO:0000256" key="3">
    <source>
        <dbReference type="ARBA" id="ARBA00023295"/>
    </source>
</evidence>
<dbReference type="OrthoDB" id="1887033at2759"/>
<dbReference type="PANTHER" id="PTHR31297:SF43">
    <property type="entry name" value="GLUCAN 1,3-BETA-GLUCOSIDASE 3"/>
    <property type="match status" value="1"/>
</dbReference>
<dbReference type="InterPro" id="IPR017853">
    <property type="entry name" value="GH"/>
</dbReference>